<accession>A0A1U7M1T3</accession>
<reference evidence="6 7" key="1">
    <citation type="journal article" date="2016" name="Appl. Environ. Microbiol.">
        <title>Function and Phylogeny of Bacterial Butyryl Coenzyme A:Acetate Transferases and Their Diversity in the Proximal Colon of Swine.</title>
        <authorList>
            <person name="Trachsel J."/>
            <person name="Bayles D.O."/>
            <person name="Looft T."/>
            <person name="Levine U.Y."/>
            <person name="Allen H.K."/>
        </authorList>
    </citation>
    <scope>NUCLEOTIDE SEQUENCE [LARGE SCALE GENOMIC DNA]</scope>
    <source>
        <strain evidence="6 7">35-6-1</strain>
    </source>
</reference>
<dbReference type="Pfam" id="PF00291">
    <property type="entry name" value="PALP"/>
    <property type="match status" value="1"/>
</dbReference>
<dbReference type="InterPro" id="IPR050147">
    <property type="entry name" value="Ser/Thr_Dehydratase"/>
</dbReference>
<dbReference type="STRING" id="1465756.BIV18_08260"/>
<dbReference type="PANTHER" id="PTHR48078:SF9">
    <property type="entry name" value="D-SERINE DEHYDRATASE"/>
    <property type="match status" value="1"/>
</dbReference>
<dbReference type="InterPro" id="IPR001926">
    <property type="entry name" value="TrpB-like_PALP"/>
</dbReference>
<comment type="similarity">
    <text evidence="4">Belongs to the serine/threonine dehydratase family. DsdA subfamily.</text>
</comment>
<evidence type="ECO:0000256" key="2">
    <source>
        <dbReference type="ARBA" id="ARBA00022898"/>
    </source>
</evidence>
<dbReference type="NCBIfam" id="TIGR02035">
    <property type="entry name" value="D_Ser_am_lyase"/>
    <property type="match status" value="1"/>
</dbReference>
<dbReference type="InterPro" id="IPR036052">
    <property type="entry name" value="TrpB-like_PALP_sf"/>
</dbReference>
<dbReference type="PANTHER" id="PTHR48078">
    <property type="entry name" value="THREONINE DEHYDRATASE, MITOCHONDRIAL-RELATED"/>
    <property type="match status" value="1"/>
</dbReference>
<dbReference type="EC" id="4.3.1.18" evidence="4"/>
<sequence length="439" mass="49303">MDITKFLEREPVLKEVAEKKETVWINKKKKTGEEVWKNFPFDENDIKDAEDRLKRFAPLLMEYFDDTKATNGIIESPLKKIPNMEKILKEKTSLEGNLYLKMDSHLAVAGSIKARGGIYEVLYHAEKLAMDSGMLKEDDDYRILASDKFRKFFSRYTIQVGSTGNLGLSIGISSATLGFKVIVHMSNDAKQWKKDLLRSKGAEVVEYDGDFTKAVELGRKKSDEDPNSYFVDDENSSTLFLGYAVAANRIKKQIEDQGIKVDKDNPAFFYLPCGVGGSPGGVSFGLKKVFGDNCHIFYIEPTHAPCMLIGMATGLNGDICVQDFGIDGKTEADGLAVGRPSGFVGKVMEPIISGIFTMNDNKLFDYMRDLNNSEDIKIEPSACSAFEGPIKLFEYEESKKYLEENNLLDVKENINHFAWATGGKLVPDEIMEKYLETYL</sequence>
<evidence type="ECO:0000259" key="5">
    <source>
        <dbReference type="Pfam" id="PF00291"/>
    </source>
</evidence>
<dbReference type="GO" id="GO:0008721">
    <property type="term" value="F:D-serine ammonia-lyase activity"/>
    <property type="evidence" value="ECO:0007669"/>
    <property type="project" value="UniProtKB-EC"/>
</dbReference>
<comment type="catalytic activity">
    <reaction evidence="4">
        <text>D-serine = pyruvate + NH4(+)</text>
        <dbReference type="Rhea" id="RHEA:13977"/>
        <dbReference type="ChEBI" id="CHEBI:15361"/>
        <dbReference type="ChEBI" id="CHEBI:28938"/>
        <dbReference type="ChEBI" id="CHEBI:35247"/>
        <dbReference type="EC" id="4.3.1.18"/>
    </reaction>
</comment>
<gene>
    <name evidence="4" type="primary">dsdA</name>
    <name evidence="6" type="ORF">BIV18_08260</name>
</gene>
<evidence type="ECO:0000256" key="4">
    <source>
        <dbReference type="HAMAP-Rule" id="MF_01030"/>
    </source>
</evidence>
<comment type="caution">
    <text evidence="6">The sequence shown here is derived from an EMBL/GenBank/DDBJ whole genome shotgun (WGS) entry which is preliminary data.</text>
</comment>
<dbReference type="NCBIfam" id="NF002823">
    <property type="entry name" value="PRK02991.1"/>
    <property type="match status" value="1"/>
</dbReference>
<evidence type="ECO:0000256" key="1">
    <source>
        <dbReference type="ARBA" id="ARBA00001933"/>
    </source>
</evidence>
<keyword evidence="2 4" id="KW-0663">Pyridoxal phosphate</keyword>
<comment type="cofactor">
    <cofactor evidence="1 4">
        <name>pyridoxal 5'-phosphate</name>
        <dbReference type="ChEBI" id="CHEBI:597326"/>
    </cofactor>
</comment>
<dbReference type="HAMAP" id="MF_01030">
    <property type="entry name" value="D_Ser_dehydrat"/>
    <property type="match status" value="1"/>
</dbReference>
<dbReference type="EMBL" id="MJIH01000001">
    <property type="protein sequence ID" value="OLR65506.1"/>
    <property type="molecule type" value="Genomic_DNA"/>
</dbReference>
<keyword evidence="3 4" id="KW-0456">Lyase</keyword>
<feature type="domain" description="Tryptophan synthase beta chain-like PALP" evidence="5">
    <location>
        <begin position="71"/>
        <end position="392"/>
    </location>
</feature>
<dbReference type="SUPFAM" id="SSF53686">
    <property type="entry name" value="Tryptophan synthase beta subunit-like PLP-dependent enzymes"/>
    <property type="match status" value="1"/>
</dbReference>
<dbReference type="GO" id="GO:0030170">
    <property type="term" value="F:pyridoxal phosphate binding"/>
    <property type="evidence" value="ECO:0007669"/>
    <property type="project" value="InterPro"/>
</dbReference>
<dbReference type="InterPro" id="IPR011780">
    <property type="entry name" value="D_Ser_am_lyase"/>
</dbReference>
<name>A0A1U7M1T3_9FIRM</name>
<evidence type="ECO:0000313" key="6">
    <source>
        <dbReference type="EMBL" id="OLR65506.1"/>
    </source>
</evidence>
<dbReference type="Proteomes" id="UP000187166">
    <property type="component" value="Unassembled WGS sequence"/>
</dbReference>
<proteinExistence type="inferred from homology"/>
<organism evidence="6 7">
    <name type="scientific">Peptoniphilus porci</name>
    <dbReference type="NCBI Taxonomy" id="2652280"/>
    <lineage>
        <taxon>Bacteria</taxon>
        <taxon>Bacillati</taxon>
        <taxon>Bacillota</taxon>
        <taxon>Tissierellia</taxon>
        <taxon>Tissierellales</taxon>
        <taxon>Peptoniphilaceae</taxon>
        <taxon>Peptoniphilus</taxon>
    </lineage>
</organism>
<keyword evidence="7" id="KW-1185">Reference proteome</keyword>
<dbReference type="GO" id="GO:0009097">
    <property type="term" value="P:isoleucine biosynthetic process"/>
    <property type="evidence" value="ECO:0007669"/>
    <property type="project" value="TreeGrafter"/>
</dbReference>
<evidence type="ECO:0000313" key="7">
    <source>
        <dbReference type="Proteomes" id="UP000187166"/>
    </source>
</evidence>
<feature type="modified residue" description="N6-(pyridoxal phosphate)lysine" evidence="4">
    <location>
        <position position="113"/>
    </location>
</feature>
<dbReference type="Gene3D" id="3.40.50.1100">
    <property type="match status" value="2"/>
</dbReference>
<dbReference type="GO" id="GO:0016836">
    <property type="term" value="F:hydro-lyase activity"/>
    <property type="evidence" value="ECO:0007669"/>
    <property type="project" value="UniProtKB-UniRule"/>
</dbReference>
<dbReference type="AlphaFoldDB" id="A0A1U7M1T3"/>
<evidence type="ECO:0000256" key="3">
    <source>
        <dbReference type="ARBA" id="ARBA00023239"/>
    </source>
</evidence>
<dbReference type="GO" id="GO:0036088">
    <property type="term" value="P:D-serine catabolic process"/>
    <property type="evidence" value="ECO:0007669"/>
    <property type="project" value="TreeGrafter"/>
</dbReference>
<protein>
    <recommendedName>
        <fullName evidence="4">Probable D-serine dehydratase</fullName>
        <ecNumber evidence="4">4.3.1.18</ecNumber>
    </recommendedName>
    <alternativeName>
        <fullName evidence="4">D-serine deaminase</fullName>
        <shortName evidence="4">DSD</shortName>
    </alternativeName>
</protein>